<comment type="caution">
    <text evidence="2">The sequence shown here is derived from an EMBL/GenBank/DDBJ whole genome shotgun (WGS) entry which is preliminary data.</text>
</comment>
<reference evidence="2 3" key="1">
    <citation type="submission" date="2011-02" db="EMBL/GenBank/DDBJ databases">
        <authorList>
            <person name="Nelson K.E."/>
            <person name="Sutton G."/>
            <person name="Torralba M."/>
            <person name="Durkin S."/>
            <person name="Harkins D."/>
            <person name="Montgomery R."/>
            <person name="Ziemer C."/>
            <person name="Klaassens E."/>
            <person name="Ocuiv P."/>
            <person name="Morrison M."/>
        </authorList>
    </citation>
    <scope>NUCLEOTIDE SEQUENCE [LARGE SCALE GENOMIC DNA]</scope>
    <source>
        <strain evidence="2 3">8</strain>
    </source>
</reference>
<feature type="transmembrane region" description="Helical" evidence="1">
    <location>
        <begin position="146"/>
        <end position="165"/>
    </location>
</feature>
<evidence type="ECO:0000313" key="3">
    <source>
        <dbReference type="Proteomes" id="UP000004259"/>
    </source>
</evidence>
<organism evidence="2 3">
    <name type="scientific">Ruminococcus albus 8</name>
    <dbReference type="NCBI Taxonomy" id="246199"/>
    <lineage>
        <taxon>Bacteria</taxon>
        <taxon>Bacillati</taxon>
        <taxon>Bacillota</taxon>
        <taxon>Clostridia</taxon>
        <taxon>Eubacteriales</taxon>
        <taxon>Oscillospiraceae</taxon>
        <taxon>Ruminococcus</taxon>
    </lineage>
</organism>
<protein>
    <submittedName>
        <fullName evidence="2">Conserved domain protein</fullName>
    </submittedName>
</protein>
<keyword evidence="1" id="KW-0812">Transmembrane</keyword>
<evidence type="ECO:0000256" key="1">
    <source>
        <dbReference type="SAM" id="Phobius"/>
    </source>
</evidence>
<dbReference type="OrthoDB" id="1818142at2"/>
<feature type="transmembrane region" description="Helical" evidence="1">
    <location>
        <begin position="101"/>
        <end position="126"/>
    </location>
</feature>
<proteinExistence type="predicted"/>
<dbReference type="STRING" id="246199.CUS_6960"/>
<dbReference type="AlphaFoldDB" id="E9SHY2"/>
<dbReference type="eggNOG" id="COG1277">
    <property type="taxonomic scope" value="Bacteria"/>
</dbReference>
<dbReference type="EMBL" id="ADKM02000134">
    <property type="protein sequence ID" value="EGC01255.1"/>
    <property type="molecule type" value="Genomic_DNA"/>
</dbReference>
<keyword evidence="1" id="KW-1133">Transmembrane helix</keyword>
<sequence length="262" mass="29442">MKDLIRAQIYQILRTRVYFWVLIACLALAVLFGVSEYLNGADDLDEGMLLTASDFFTRCGMIATLFLGFSGFFVSFFTGDDFKDKTANYELMSGRLRKQSFVARVTVTVVFNILLGSLMMVLPLTLYSLLTGWGNSIPVSAAVTRILLMAFPFFRQICFYILLTYIIKRPGYAFLACYGYMCILTLLPAQADPTGAVLAFTSIQNLLHFDYWATFGLERDAQVIYDPNIDTALAVRIIISSLAAGAAYLWAAYSYFHKDDIE</sequence>
<feature type="transmembrane region" description="Helical" evidence="1">
    <location>
        <begin position="55"/>
        <end position="80"/>
    </location>
</feature>
<gene>
    <name evidence="2" type="ORF">CUS_6960</name>
</gene>
<accession>E9SHY2</accession>
<dbReference type="Proteomes" id="UP000004259">
    <property type="component" value="Unassembled WGS sequence"/>
</dbReference>
<dbReference type="RefSeq" id="WP_002853452.1">
    <property type="nucleotide sequence ID" value="NZ_ADKM02000134.1"/>
</dbReference>
<evidence type="ECO:0000313" key="2">
    <source>
        <dbReference type="EMBL" id="EGC01255.1"/>
    </source>
</evidence>
<feature type="transmembrane region" description="Helical" evidence="1">
    <location>
        <begin position="17"/>
        <end position="35"/>
    </location>
</feature>
<name>E9SHY2_RUMAL</name>
<keyword evidence="1" id="KW-0472">Membrane</keyword>
<keyword evidence="3" id="KW-1185">Reference proteome</keyword>
<feature type="transmembrane region" description="Helical" evidence="1">
    <location>
        <begin position="172"/>
        <end position="191"/>
    </location>
</feature>
<feature type="transmembrane region" description="Helical" evidence="1">
    <location>
        <begin position="233"/>
        <end position="256"/>
    </location>
</feature>